<evidence type="ECO:0000313" key="2">
    <source>
        <dbReference type="EMBL" id="MDQ0361485.1"/>
    </source>
</evidence>
<comment type="caution">
    <text evidence="2">The sequence shown here is derived from an EMBL/GenBank/DDBJ whole genome shotgun (WGS) entry which is preliminary data.</text>
</comment>
<feature type="non-terminal residue" evidence="2">
    <location>
        <position position="31"/>
    </location>
</feature>
<sequence>MFNIVAREELNPTVTKLVVDAPFIAKKAKAG</sequence>
<keyword evidence="3" id="KW-1185">Reference proteome</keyword>
<evidence type="ECO:0000313" key="1">
    <source>
        <dbReference type="EMBL" id="MDQ0359270.1"/>
    </source>
</evidence>
<protein>
    <submittedName>
        <fullName evidence="2">Uncharacterized protein</fullName>
    </submittedName>
</protein>
<proteinExistence type="predicted"/>
<organism evidence="2 3">
    <name type="scientific">Breznakia pachnodae</name>
    <dbReference type="NCBI Taxonomy" id="265178"/>
    <lineage>
        <taxon>Bacteria</taxon>
        <taxon>Bacillati</taxon>
        <taxon>Bacillota</taxon>
        <taxon>Erysipelotrichia</taxon>
        <taxon>Erysipelotrichales</taxon>
        <taxon>Erysipelotrichaceae</taxon>
        <taxon>Breznakia</taxon>
    </lineage>
</organism>
<reference evidence="2 3" key="1">
    <citation type="submission" date="2023-07" db="EMBL/GenBank/DDBJ databases">
        <title>Genomic Encyclopedia of Type Strains, Phase IV (KMG-IV): sequencing the most valuable type-strain genomes for metagenomic binning, comparative biology and taxonomic classification.</title>
        <authorList>
            <person name="Goeker M."/>
        </authorList>
    </citation>
    <scope>NUCLEOTIDE SEQUENCE [LARGE SCALE GENOMIC DNA]</scope>
    <source>
        <strain evidence="2 3">DSM 16784</strain>
    </source>
</reference>
<dbReference type="EMBL" id="JAUSUR010000001">
    <property type="protein sequence ID" value="MDQ0359270.1"/>
    <property type="molecule type" value="Genomic_DNA"/>
</dbReference>
<name>A0ABU0E3V6_9FIRM</name>
<evidence type="ECO:0000313" key="3">
    <source>
        <dbReference type="Proteomes" id="UP001230220"/>
    </source>
</evidence>
<dbReference type="Proteomes" id="UP001230220">
    <property type="component" value="Unassembled WGS sequence"/>
</dbReference>
<dbReference type="EMBL" id="JAUSUR010000003">
    <property type="protein sequence ID" value="MDQ0361485.1"/>
    <property type="molecule type" value="Genomic_DNA"/>
</dbReference>
<gene>
    <name evidence="1" type="ORF">J2S15_000001</name>
    <name evidence="2" type="ORF">J2S15_002232</name>
</gene>
<accession>A0ABU0E3V6</accession>